<comment type="catalytic activity">
    <reaction evidence="10 11">
        <text>DNA(n) + a 2'-deoxyribonucleoside 5'-triphosphate = DNA(n+1) + diphosphate</text>
        <dbReference type="Rhea" id="RHEA:22508"/>
        <dbReference type="Rhea" id="RHEA-COMP:17339"/>
        <dbReference type="Rhea" id="RHEA-COMP:17340"/>
        <dbReference type="ChEBI" id="CHEBI:33019"/>
        <dbReference type="ChEBI" id="CHEBI:61560"/>
        <dbReference type="ChEBI" id="CHEBI:173112"/>
        <dbReference type="EC" id="2.7.7.7"/>
    </reaction>
</comment>
<dbReference type="CDD" id="cd07435">
    <property type="entry name" value="PHP_PolIIIA_POLC"/>
    <property type="match status" value="1"/>
</dbReference>
<dbReference type="SMART" id="SM00481">
    <property type="entry name" value="POLIIIAc"/>
    <property type="match status" value="1"/>
</dbReference>
<dbReference type="NCBIfam" id="NF001688">
    <property type="entry name" value="PRK00448.1"/>
    <property type="match status" value="1"/>
</dbReference>
<dbReference type="Gene3D" id="3.20.20.140">
    <property type="entry name" value="Metal-dependent hydrolases"/>
    <property type="match status" value="2"/>
</dbReference>
<sequence>MSSVKEIFSDYICEDVLDESLVHSQVENLRINKGTRTLSFIIHCDRLFSDTELSSLNSELMNSKLALSKVIITPKFNSSLFSADCFDELLNELRNRIPTLNGTFKDCEVTFENNLLNITIKHGGGALLKAKNFNHELQNLVQERFGLLIKVNVDGVLEMDAENESYIEEQKTVEQTTVRQEVQQVVQTYAIEEKRLEENAEERLQNKEGFVEVREGKFLYPQVNLQKCRPLYGRTIKKAPSPMSDIAYDTGKITVWGDVFSVEKKVTRSGDKNIFNILCTDYSGSVNVKVFGDIASTKVLDQIKKGQTIIADGDIENDRYAGELVLNARSIGFTEKIDVKDNADEKRVELHMHTNMSDMDGISSASDIVNRAYKWGHKAVAITDHGVAQAFPEAMNTAEKINKDENKIKVIYGCEAYFVDDFVSAVKGTQDESLDGTFVCFDIETTGLSAQKEKITEIGAVKIKNGVVVDTFETFVNPEKPIPEKIVELTGINDGMVKDAPLDEEAVKDFLEFVDGAVVVAHNAPFDTSFIRAVCDRMGVEYNLTSIDTVAICRSILPDIKNCKLDTVAKYLRLGNFNHHRATDDAEILSRIFISLCDRLVDDYAVKSTMDINTHLNGADQKKLPAYHQIILVKNQVGLKNLYKLISYAHLKYFYRKPRIPKSELIKHREGLIIGSACEAGQLFRAITSGKPWAELKDIASFYDYLEIQPLGNNEFMIRNSSATREDLIKYNRTVVRLGEELNLPVVATCDVHFLDPHDKDYRKILQASKGFADADQQAPLYFRTTKEMLKEFDYLGEEKAYEIVVKNTNAIADMCDYVRPIPPGNFPPFIEGAEEQLNSITWKRAKEKYGDPLPEIVKARLDKELNSINTYGFSVLYMTAQKLVADSEAHGYLVGSRGSVGSSFVATMSGISEVNPLAPHYVCSKCKHSEFITDGSYGSGFDLPPKDCPECGTPMDRDGHEIPFETFLGFKGDKVPDIDLNFSGEYQSKSHRYTEELFGHDNVFKAGTIATVADKTAIGYVKKYEEEKGRVYSKTEELRLASGCTGIRRTTGQHPGGMVVVPKGKEIYDFCPVQHPANDMKSDNVTTHFDFHSIHDTICKLDELGHDSPTVYHYLEEFTGIPVMEVSMSDPDVYSLFTSPKALGVTPEDIDCQTGTLSLPECGTNFTRQMMIDAKPTCFADLMQIAGLSHGTDVWLGNAQELIKNGTCTISEVIGTRDSIMTYLMHKGLEPGMAFKIMEIVRKGNATKLLTEEHFEAMRSHNVPEWYIDSCMKIKYMFPKAHAAAYMISTLRYGWYKVHKPLAYYAAYFTVRGEDFDGATVMKGRDAVREKMKIIKQKGNEASAKEQTEFSTLEIINEMLARGIECLPVDIYKSEAKKFIIEDGKIRLPFMSLSGIGEAAAISLAECGKKNKYLSIEEMIIKTKVSRAVIETLKNVGCLNDLPESSQMSLF</sequence>
<dbReference type="Gene3D" id="1.10.150.700">
    <property type="entry name" value="PolC, middle finger domain"/>
    <property type="match status" value="1"/>
</dbReference>
<keyword evidence="8 11" id="KW-0269">Exonuclease</keyword>
<evidence type="ECO:0000256" key="6">
    <source>
        <dbReference type="ARBA" id="ARBA00022722"/>
    </source>
</evidence>
<keyword evidence="9 11" id="KW-0239">DNA-directed DNA polymerase</keyword>
<comment type="similarity">
    <text evidence="11">Belongs to the DNA polymerase type-C family. PolC subfamily.</text>
</comment>
<dbReference type="InterPro" id="IPR006308">
    <property type="entry name" value="Pol_III_a_PolC-type_gram_pos"/>
</dbReference>
<dbReference type="PANTHER" id="PTHR32294:SF5">
    <property type="entry name" value="DNA POLYMERASE III POLC-TYPE"/>
    <property type="match status" value="1"/>
</dbReference>
<dbReference type="InterPro" id="IPR006054">
    <property type="entry name" value="DnaQ"/>
</dbReference>
<dbReference type="InterPro" id="IPR012337">
    <property type="entry name" value="RNaseH-like_sf"/>
</dbReference>
<dbReference type="InterPro" id="IPR003141">
    <property type="entry name" value="Pol/His_phosphatase_N"/>
</dbReference>
<keyword evidence="7 11" id="KW-0378">Hydrolase</keyword>
<dbReference type="CDD" id="cd06127">
    <property type="entry name" value="DEDDh"/>
    <property type="match status" value="1"/>
</dbReference>
<comment type="subcellular location">
    <subcellularLocation>
        <location evidence="11">Cytoplasm</location>
    </subcellularLocation>
</comment>
<name>A0A4P8XXI3_9FIRM</name>
<dbReference type="Pfam" id="PF14579">
    <property type="entry name" value="HHH_6"/>
    <property type="match status" value="1"/>
</dbReference>
<protein>
    <recommendedName>
        <fullName evidence="11">DNA polymerase III PolC-type</fullName>
        <shortName evidence="11">PolIII</shortName>
        <ecNumber evidence="11">2.7.7.7</ecNumber>
    </recommendedName>
</protein>
<dbReference type="EMBL" id="CP039381">
    <property type="protein sequence ID" value="QCT07881.1"/>
    <property type="molecule type" value="Genomic_DNA"/>
</dbReference>
<dbReference type="Pfam" id="PF07733">
    <property type="entry name" value="DNA_pol3_alpha"/>
    <property type="match status" value="2"/>
</dbReference>
<dbReference type="InterPro" id="IPR012340">
    <property type="entry name" value="NA-bd_OB-fold"/>
</dbReference>
<dbReference type="Proteomes" id="UP000301475">
    <property type="component" value="Chromosome"/>
</dbReference>
<dbReference type="Gene3D" id="3.30.1900.20">
    <property type="match status" value="2"/>
</dbReference>
<dbReference type="InterPro" id="IPR044923">
    <property type="entry name" value="PolC_middle_finger_sf"/>
</dbReference>
<evidence type="ECO:0000256" key="1">
    <source>
        <dbReference type="ARBA" id="ARBA00003452"/>
    </source>
</evidence>
<dbReference type="InterPro" id="IPR004805">
    <property type="entry name" value="DnaE2/DnaE/PolC"/>
</dbReference>
<feature type="domain" description="Polymerase/histidinol phosphatase N-terminal" evidence="13">
    <location>
        <begin position="348"/>
        <end position="420"/>
    </location>
</feature>
<evidence type="ECO:0000256" key="2">
    <source>
        <dbReference type="ARBA" id="ARBA00022490"/>
    </source>
</evidence>
<evidence type="ECO:0000256" key="11">
    <source>
        <dbReference type="HAMAP-Rule" id="MF_00356"/>
    </source>
</evidence>
<dbReference type="InterPro" id="IPR029460">
    <property type="entry name" value="DNAPol_HHH"/>
</dbReference>
<dbReference type="InterPro" id="IPR024754">
    <property type="entry name" value="DNA_PolC-like_N_II"/>
</dbReference>
<dbReference type="Pfam" id="PF00929">
    <property type="entry name" value="RNase_T"/>
    <property type="match status" value="1"/>
</dbReference>
<dbReference type="RefSeq" id="WP_138157858.1">
    <property type="nucleotide sequence ID" value="NZ_CP039381.1"/>
</dbReference>
<proteinExistence type="inferred from homology"/>
<evidence type="ECO:0000259" key="12">
    <source>
        <dbReference type="SMART" id="SM00479"/>
    </source>
</evidence>
<dbReference type="GO" id="GO:0005737">
    <property type="term" value="C:cytoplasm"/>
    <property type="evidence" value="ECO:0007669"/>
    <property type="project" value="UniProtKB-SubCell"/>
</dbReference>
<dbReference type="PANTHER" id="PTHR32294">
    <property type="entry name" value="DNA POLYMERASE III SUBUNIT ALPHA"/>
    <property type="match status" value="1"/>
</dbReference>
<dbReference type="SMART" id="SM00479">
    <property type="entry name" value="EXOIII"/>
    <property type="match status" value="1"/>
</dbReference>
<dbReference type="Gene3D" id="6.10.140.1510">
    <property type="match status" value="1"/>
</dbReference>
<dbReference type="NCBIfam" id="TIGR01405">
    <property type="entry name" value="polC_Gram_pos"/>
    <property type="match status" value="1"/>
</dbReference>
<keyword evidence="2 11" id="KW-0963">Cytoplasm</keyword>
<dbReference type="FunFam" id="3.30.420.10:FF:000045">
    <property type="entry name" value="3'-5' exonuclease DinG"/>
    <property type="match status" value="1"/>
</dbReference>
<dbReference type="InterPro" id="IPR036397">
    <property type="entry name" value="RNaseH_sf"/>
</dbReference>
<dbReference type="Pfam" id="PF17657">
    <property type="entry name" value="DNA_pol3_finger"/>
    <property type="match status" value="1"/>
</dbReference>
<dbReference type="GO" id="GO:0003677">
    <property type="term" value="F:DNA binding"/>
    <property type="evidence" value="ECO:0007669"/>
    <property type="project" value="UniProtKB-UniRule"/>
</dbReference>
<evidence type="ECO:0000313" key="14">
    <source>
        <dbReference type="EMBL" id="QCT07881.1"/>
    </source>
</evidence>
<dbReference type="InterPro" id="IPR004013">
    <property type="entry name" value="PHP_dom"/>
</dbReference>
<organism evidence="14 15">
    <name type="scientific">Ruminococcus bovis</name>
    <dbReference type="NCBI Taxonomy" id="2564099"/>
    <lineage>
        <taxon>Bacteria</taxon>
        <taxon>Bacillati</taxon>
        <taxon>Bacillota</taxon>
        <taxon>Clostridia</taxon>
        <taxon>Eubacteriales</taxon>
        <taxon>Oscillospiraceae</taxon>
        <taxon>Ruminococcus</taxon>
    </lineage>
</organism>
<dbReference type="GO" id="GO:0003887">
    <property type="term" value="F:DNA-directed DNA polymerase activity"/>
    <property type="evidence" value="ECO:0007669"/>
    <property type="project" value="UniProtKB-UniRule"/>
</dbReference>
<evidence type="ECO:0000256" key="5">
    <source>
        <dbReference type="ARBA" id="ARBA00022705"/>
    </source>
</evidence>
<dbReference type="InterPro" id="IPR013520">
    <property type="entry name" value="Ribonucl_H"/>
</dbReference>
<keyword evidence="15" id="KW-1185">Reference proteome</keyword>
<dbReference type="NCBIfam" id="TIGR00573">
    <property type="entry name" value="dnaq"/>
    <property type="match status" value="1"/>
</dbReference>
<feature type="domain" description="Exonuclease" evidence="12">
    <location>
        <begin position="437"/>
        <end position="602"/>
    </location>
</feature>
<comment type="function">
    <text evidence="1 11">Required for replicative DNA synthesis. This DNA polymerase also exhibits 3' to 5' exonuclease activity.</text>
</comment>
<keyword evidence="5 11" id="KW-0235">DNA replication</keyword>
<evidence type="ECO:0000256" key="9">
    <source>
        <dbReference type="ARBA" id="ARBA00022932"/>
    </source>
</evidence>
<keyword evidence="4 11" id="KW-0548">Nucleotidyltransferase</keyword>
<dbReference type="Gene3D" id="3.30.420.10">
    <property type="entry name" value="Ribonuclease H-like superfamily/Ribonuclease H"/>
    <property type="match status" value="1"/>
</dbReference>
<dbReference type="InterPro" id="IPR040982">
    <property type="entry name" value="DNA_pol3_finger"/>
</dbReference>
<dbReference type="GO" id="GO:0006261">
    <property type="term" value="P:DNA-templated DNA replication"/>
    <property type="evidence" value="ECO:0007669"/>
    <property type="project" value="UniProtKB-UniRule"/>
</dbReference>
<dbReference type="Pfam" id="PF02811">
    <property type="entry name" value="PHP"/>
    <property type="match status" value="1"/>
</dbReference>
<evidence type="ECO:0000256" key="7">
    <source>
        <dbReference type="ARBA" id="ARBA00022801"/>
    </source>
</evidence>
<evidence type="ECO:0000313" key="15">
    <source>
        <dbReference type="Proteomes" id="UP000301475"/>
    </source>
</evidence>
<dbReference type="Gene3D" id="2.40.50.140">
    <property type="entry name" value="Nucleic acid-binding proteins"/>
    <property type="match status" value="1"/>
</dbReference>
<gene>
    <name evidence="11" type="primary">polC</name>
    <name evidence="14" type="ORF">E5Z56_11175</name>
</gene>
<evidence type="ECO:0000256" key="3">
    <source>
        <dbReference type="ARBA" id="ARBA00022679"/>
    </source>
</evidence>
<dbReference type="HAMAP" id="MF_00356">
    <property type="entry name" value="DNApol_PolC"/>
    <property type="match status" value="1"/>
</dbReference>
<evidence type="ECO:0000256" key="10">
    <source>
        <dbReference type="ARBA" id="ARBA00049244"/>
    </source>
</evidence>
<keyword evidence="6 11" id="KW-0540">Nuclease</keyword>
<dbReference type="OrthoDB" id="9804290at2"/>
<dbReference type="GO" id="GO:0008408">
    <property type="term" value="F:3'-5' exonuclease activity"/>
    <property type="evidence" value="ECO:0007669"/>
    <property type="project" value="UniProtKB-UniRule"/>
</dbReference>
<dbReference type="InterPro" id="IPR011708">
    <property type="entry name" value="DNA_pol3_alpha_NTPase_dom"/>
</dbReference>
<evidence type="ECO:0000259" key="13">
    <source>
        <dbReference type="SMART" id="SM00481"/>
    </source>
</evidence>
<dbReference type="Pfam" id="PF11490">
    <property type="entry name" value="DNA_pol3_a_NII"/>
    <property type="match status" value="1"/>
</dbReference>
<dbReference type="Gene3D" id="1.10.150.870">
    <property type="match status" value="1"/>
</dbReference>
<keyword evidence="3 11" id="KW-0808">Transferase</keyword>
<evidence type="ECO:0000256" key="8">
    <source>
        <dbReference type="ARBA" id="ARBA00022839"/>
    </source>
</evidence>
<reference evidence="14 15" key="1">
    <citation type="submission" date="2019-04" db="EMBL/GenBank/DDBJ databases">
        <authorList>
            <person name="Embree M."/>
            <person name="Gaffney J.R."/>
        </authorList>
    </citation>
    <scope>NUCLEOTIDE SEQUENCE [LARGE SCALE GENOMIC DNA]</scope>
    <source>
        <strain evidence="14 15">JE7A12</strain>
    </source>
</reference>
<dbReference type="SUPFAM" id="SSF53098">
    <property type="entry name" value="Ribonuclease H-like"/>
    <property type="match status" value="1"/>
</dbReference>
<dbReference type="EC" id="2.7.7.7" evidence="11"/>
<evidence type="ECO:0000256" key="4">
    <source>
        <dbReference type="ARBA" id="ARBA00022695"/>
    </source>
</evidence>
<accession>A0A4P8XXI3</accession>
<dbReference type="KEGG" id="ruj:E5Z56_11175"/>
<dbReference type="CDD" id="cd04484">
    <property type="entry name" value="polC_OBF"/>
    <property type="match status" value="1"/>
</dbReference>